<dbReference type="AlphaFoldDB" id="A0A9P6ACY5"/>
<dbReference type="EMBL" id="MU129463">
    <property type="protein sequence ID" value="KAF9503055.1"/>
    <property type="molecule type" value="Genomic_DNA"/>
</dbReference>
<keyword evidence="4" id="KW-1185">Reference proteome</keyword>
<protein>
    <recommendedName>
        <fullName evidence="2">Restriction of telomere capping protein 4 C-terminal domain-containing protein</fullName>
    </recommendedName>
</protein>
<proteinExistence type="predicted"/>
<dbReference type="SUPFAM" id="SSF57903">
    <property type="entry name" value="FYVE/PHD zinc finger"/>
    <property type="match status" value="1"/>
</dbReference>
<dbReference type="InterPro" id="IPR011011">
    <property type="entry name" value="Znf_FYVE_PHD"/>
</dbReference>
<sequence length="360" mass="40386">MCEVPHRGPWGPAEPEISTKLQWRSFPLGLNKDEREKKEKRGGKSYDSACFGLSSAVPNKTQHHTPKLTGILHKTRTQIYGTHPPKSTFSVQCNNCYYWSHNTHIGKHKQNSKAPFTCHQCKNPTPTVQGPHLPSHITTDTVAMNNKGNNELGNGRLKPSTDDEAGHTWKENQVLTVPGIQSFDLVLFCIEFHHWPAPFNGNYPRLTTANFLQLSDHVSMHDADISEVIRSPKENAHFLAVANGILSEKGSCYQGLQFTQQSIEWTVLAGYYGLHGTDLIRQAVTTIVKHFNNWWSDSECYTPEFVAHIAPLTVSEFLIDVLVAEATAHLILDDMHHNETKGLPQMFLRDGPVSLQIHSA</sequence>
<gene>
    <name evidence="3" type="ORF">BS47DRAFT_1369822</name>
</gene>
<evidence type="ECO:0000313" key="4">
    <source>
        <dbReference type="Proteomes" id="UP000886523"/>
    </source>
</evidence>
<accession>A0A9P6ACY5</accession>
<dbReference type="Pfam" id="PF14474">
    <property type="entry name" value="RTC4"/>
    <property type="match status" value="1"/>
</dbReference>
<evidence type="ECO:0000256" key="1">
    <source>
        <dbReference type="SAM" id="MobiDB-lite"/>
    </source>
</evidence>
<dbReference type="Proteomes" id="UP000886523">
    <property type="component" value="Unassembled WGS sequence"/>
</dbReference>
<evidence type="ECO:0000313" key="3">
    <source>
        <dbReference type="EMBL" id="KAF9503055.1"/>
    </source>
</evidence>
<evidence type="ECO:0000259" key="2">
    <source>
        <dbReference type="Pfam" id="PF14474"/>
    </source>
</evidence>
<feature type="domain" description="Restriction of telomere capping protein 4 C-terminal" evidence="2">
    <location>
        <begin position="233"/>
        <end position="339"/>
    </location>
</feature>
<reference evidence="3" key="1">
    <citation type="journal article" date="2020" name="Nat. Commun.">
        <title>Large-scale genome sequencing of mycorrhizal fungi provides insights into the early evolution of symbiotic traits.</title>
        <authorList>
            <person name="Miyauchi S."/>
            <person name="Kiss E."/>
            <person name="Kuo A."/>
            <person name="Drula E."/>
            <person name="Kohler A."/>
            <person name="Sanchez-Garcia M."/>
            <person name="Morin E."/>
            <person name="Andreopoulos B."/>
            <person name="Barry K.W."/>
            <person name="Bonito G."/>
            <person name="Buee M."/>
            <person name="Carver A."/>
            <person name="Chen C."/>
            <person name="Cichocki N."/>
            <person name="Clum A."/>
            <person name="Culley D."/>
            <person name="Crous P.W."/>
            <person name="Fauchery L."/>
            <person name="Girlanda M."/>
            <person name="Hayes R.D."/>
            <person name="Keri Z."/>
            <person name="LaButti K."/>
            <person name="Lipzen A."/>
            <person name="Lombard V."/>
            <person name="Magnuson J."/>
            <person name="Maillard F."/>
            <person name="Murat C."/>
            <person name="Nolan M."/>
            <person name="Ohm R.A."/>
            <person name="Pangilinan J."/>
            <person name="Pereira M.F."/>
            <person name="Perotto S."/>
            <person name="Peter M."/>
            <person name="Pfister S."/>
            <person name="Riley R."/>
            <person name="Sitrit Y."/>
            <person name="Stielow J.B."/>
            <person name="Szollosi G."/>
            <person name="Zifcakova L."/>
            <person name="Stursova M."/>
            <person name="Spatafora J.W."/>
            <person name="Tedersoo L."/>
            <person name="Vaario L.M."/>
            <person name="Yamada A."/>
            <person name="Yan M."/>
            <person name="Wang P."/>
            <person name="Xu J."/>
            <person name="Bruns T."/>
            <person name="Baldrian P."/>
            <person name="Vilgalys R."/>
            <person name="Dunand C."/>
            <person name="Henrissat B."/>
            <person name="Grigoriev I.V."/>
            <person name="Hibbett D."/>
            <person name="Nagy L.G."/>
            <person name="Martin F.M."/>
        </authorList>
    </citation>
    <scope>NUCLEOTIDE SEQUENCE</scope>
    <source>
        <strain evidence="3">UP504</strain>
    </source>
</reference>
<dbReference type="InterPro" id="IPR028094">
    <property type="entry name" value="RTC4_C"/>
</dbReference>
<feature type="region of interest" description="Disordered" evidence="1">
    <location>
        <begin position="145"/>
        <end position="165"/>
    </location>
</feature>
<dbReference type="InterPro" id="IPR013083">
    <property type="entry name" value="Znf_RING/FYVE/PHD"/>
</dbReference>
<comment type="caution">
    <text evidence="3">The sequence shown here is derived from an EMBL/GenBank/DDBJ whole genome shotgun (WGS) entry which is preliminary data.</text>
</comment>
<dbReference type="Gene3D" id="3.30.40.10">
    <property type="entry name" value="Zinc/RING finger domain, C3HC4 (zinc finger)"/>
    <property type="match status" value="1"/>
</dbReference>
<organism evidence="3 4">
    <name type="scientific">Hydnum rufescens UP504</name>
    <dbReference type="NCBI Taxonomy" id="1448309"/>
    <lineage>
        <taxon>Eukaryota</taxon>
        <taxon>Fungi</taxon>
        <taxon>Dikarya</taxon>
        <taxon>Basidiomycota</taxon>
        <taxon>Agaricomycotina</taxon>
        <taxon>Agaricomycetes</taxon>
        <taxon>Cantharellales</taxon>
        <taxon>Hydnaceae</taxon>
        <taxon>Hydnum</taxon>
    </lineage>
</organism>
<name>A0A9P6ACY5_9AGAM</name>